<gene>
    <name evidence="1" type="ORF">GCM10010136_16970</name>
</gene>
<accession>A0A8J3GH92</accession>
<organism evidence="1 2">
    <name type="scientific">Limoniibacter endophyticus</name>
    <dbReference type="NCBI Taxonomy" id="1565040"/>
    <lineage>
        <taxon>Bacteria</taxon>
        <taxon>Pseudomonadati</taxon>
        <taxon>Pseudomonadota</taxon>
        <taxon>Alphaproteobacteria</taxon>
        <taxon>Hyphomicrobiales</taxon>
        <taxon>Bartonellaceae</taxon>
        <taxon>Limoniibacter</taxon>
    </lineage>
</organism>
<comment type="caution">
    <text evidence="1">The sequence shown here is derived from an EMBL/GenBank/DDBJ whole genome shotgun (WGS) entry which is preliminary data.</text>
</comment>
<reference evidence="1" key="2">
    <citation type="submission" date="2020-09" db="EMBL/GenBank/DDBJ databases">
        <authorList>
            <person name="Sun Q."/>
            <person name="Kim S."/>
        </authorList>
    </citation>
    <scope>NUCLEOTIDE SEQUENCE</scope>
    <source>
        <strain evidence="1">KCTC 42097</strain>
    </source>
</reference>
<proteinExistence type="predicted"/>
<reference evidence="1" key="1">
    <citation type="journal article" date="2014" name="Int. J. Syst. Evol. Microbiol.">
        <title>Complete genome sequence of Corynebacterium casei LMG S-19264T (=DSM 44701T), isolated from a smear-ripened cheese.</title>
        <authorList>
            <consortium name="US DOE Joint Genome Institute (JGI-PGF)"/>
            <person name="Walter F."/>
            <person name="Albersmeier A."/>
            <person name="Kalinowski J."/>
            <person name="Ruckert C."/>
        </authorList>
    </citation>
    <scope>NUCLEOTIDE SEQUENCE</scope>
    <source>
        <strain evidence="1">KCTC 42097</strain>
    </source>
</reference>
<keyword evidence="2" id="KW-1185">Reference proteome</keyword>
<evidence type="ECO:0000313" key="2">
    <source>
        <dbReference type="Proteomes" id="UP000641137"/>
    </source>
</evidence>
<evidence type="ECO:0000313" key="1">
    <source>
        <dbReference type="EMBL" id="GHC70553.1"/>
    </source>
</evidence>
<sequence length="50" mass="5642">MSAGINEISSVDIRLTFKFYTISLIGKDKMAIIRHREMNGIHSGDINFLS</sequence>
<dbReference type="EMBL" id="BMZO01000005">
    <property type="protein sequence ID" value="GHC70553.1"/>
    <property type="molecule type" value="Genomic_DNA"/>
</dbReference>
<name>A0A8J3GH92_9HYPH</name>
<dbReference type="AlphaFoldDB" id="A0A8J3GH92"/>
<protein>
    <submittedName>
        <fullName evidence="1">Uncharacterized protein</fullName>
    </submittedName>
</protein>
<dbReference type="Proteomes" id="UP000641137">
    <property type="component" value="Unassembled WGS sequence"/>
</dbReference>